<dbReference type="SUPFAM" id="SSF52540">
    <property type="entry name" value="P-loop containing nucleoside triphosphate hydrolases"/>
    <property type="match status" value="1"/>
</dbReference>
<dbReference type="PANTHER" id="PTHR12558:SF44">
    <property type="entry name" value="TETRATRICOPEPTIDE REPEAT-CONTAINING PROTEIN"/>
    <property type="match status" value="1"/>
</dbReference>
<feature type="domain" description="TIR" evidence="2">
    <location>
        <begin position="1"/>
        <end position="128"/>
    </location>
</feature>
<comment type="caution">
    <text evidence="3">The sequence shown here is derived from an EMBL/GenBank/DDBJ whole genome shotgun (WGS) entry which is preliminary data.</text>
</comment>
<sequence length="836" mass="97210">MNKAFLSHNSADKDFVERVAKKLNRASTIFDKSTFYEGEDFRDSIQKGLNESALFVLFASKESLNAPWVKYELNDAELLLIEGKIQKVLVYLIGDNVSHSDLPKWCQKALVVQVSNPNITARLIKEKLLQINPPYQDVYVGRGADKDKFSEHLFRKSKSAPQVLVFYGLQGIGRRTFAKDILDSVYNLRLGPIFELDSTEAMVNLYVKVLDDIGEIKSKEALSDHIEAFQKINLEEQTDEIIHLFQEYSQYKIAPCILDNGCLLDVDGKYKPEFRMLMEKINKVPNLFLAILQTRNPYYLEEEQFFFVTYLKPLSNDGMNSLLSTYLRNMNIDYVREEIIEFTQFLDGYPPAAKFVRNTIDTYGMKVALADKSLLSNFKARSFTEYLKQMVQENAIKINILRICEAFPPLSLDVLNLLNEDENFMQYFKELIDQSIVIVEKQNHKYTLSSPLKEAVRRIWGSLDKMAYKEIFIKLKNKYWDEKDLPENAILESLIFCLLRSENDKELQDFTGIILPSTILKAAKSAYENREWTPAIDLSEKALALNPNLDEARVILFKSSVRENRNSDSILNELKIRDYKGYYALKGFRDLKRKKYKEAIKSYNLAIASGDESVVVYREIAECYYWLNDYQKATRHIDTIVKRNKRPNPFVLDLAAKISIESKEFEKANEYIATLELVDRPENVSHRKASLYSKQGNYVEAIKFAEEACKRQPPLPETFLNKAYILIMLGDYEDAQEVLEDIKNRFKAQSKKDFYNELRCKLAIETTGWEEAEIYIKQLSNQRSEYAKVLKFKILELKIADFKIDLVERQKLKRELKSLEEQGINELIENDYSIKD</sequence>
<dbReference type="SMART" id="SM00028">
    <property type="entry name" value="TPR"/>
    <property type="match status" value="4"/>
</dbReference>
<keyword evidence="1" id="KW-0175">Coiled coil</keyword>
<dbReference type="Pfam" id="PF13676">
    <property type="entry name" value="TIR_2"/>
    <property type="match status" value="1"/>
</dbReference>
<dbReference type="GO" id="GO:0051301">
    <property type="term" value="P:cell division"/>
    <property type="evidence" value="ECO:0007669"/>
    <property type="project" value="TreeGrafter"/>
</dbReference>
<dbReference type="PROSITE" id="PS50104">
    <property type="entry name" value="TIR"/>
    <property type="match status" value="1"/>
</dbReference>
<evidence type="ECO:0000256" key="1">
    <source>
        <dbReference type="SAM" id="Coils"/>
    </source>
</evidence>
<dbReference type="SUPFAM" id="SSF48452">
    <property type="entry name" value="TPR-like"/>
    <property type="match status" value="1"/>
</dbReference>
<dbReference type="InterPro" id="IPR019734">
    <property type="entry name" value="TPR_rpt"/>
</dbReference>
<accession>A0A9X7HJV2</accession>
<dbReference type="Pfam" id="PF14559">
    <property type="entry name" value="TPR_19"/>
    <property type="match status" value="1"/>
</dbReference>
<reference evidence="3 4" key="1">
    <citation type="submission" date="2017-09" db="EMBL/GenBank/DDBJ databases">
        <title>Large-scale bioinformatics analysis of Bacillus genomes uncovers conserved roles of natural products in bacterial physiology.</title>
        <authorList>
            <consortium name="Agbiome Team Llc"/>
            <person name="Bleich R.M."/>
            <person name="Grubbs K.J."/>
            <person name="Santa Maria K.C."/>
            <person name="Allen S.E."/>
            <person name="Farag S."/>
            <person name="Shank E.A."/>
            <person name="Bowers A."/>
        </authorList>
    </citation>
    <scope>NUCLEOTIDE SEQUENCE [LARGE SCALE GENOMIC DNA]</scope>
    <source>
        <strain evidence="3 4">AFS029792</strain>
    </source>
</reference>
<name>A0A9X7HJV2_BACCE</name>
<dbReference type="EMBL" id="NUUR01000122">
    <property type="protein sequence ID" value="PHG74877.1"/>
    <property type="molecule type" value="Genomic_DNA"/>
</dbReference>
<dbReference type="InterPro" id="IPR027417">
    <property type="entry name" value="P-loop_NTPase"/>
</dbReference>
<dbReference type="Gene3D" id="1.25.40.10">
    <property type="entry name" value="Tetratricopeptide repeat domain"/>
    <property type="match status" value="2"/>
</dbReference>
<proteinExistence type="predicted"/>
<gene>
    <name evidence="3" type="ORF">COI69_29065</name>
</gene>
<evidence type="ECO:0000259" key="2">
    <source>
        <dbReference type="PROSITE" id="PS50104"/>
    </source>
</evidence>
<feature type="coiled-coil region" evidence="1">
    <location>
        <begin position="802"/>
        <end position="829"/>
    </location>
</feature>
<protein>
    <recommendedName>
        <fullName evidence="2">TIR domain-containing protein</fullName>
    </recommendedName>
</protein>
<dbReference type="InterPro" id="IPR000157">
    <property type="entry name" value="TIR_dom"/>
</dbReference>
<evidence type="ECO:0000313" key="4">
    <source>
        <dbReference type="Proteomes" id="UP000225135"/>
    </source>
</evidence>
<dbReference type="InterPro" id="IPR035897">
    <property type="entry name" value="Toll_tir_struct_dom_sf"/>
</dbReference>
<organism evidence="3 4">
    <name type="scientific">Bacillus cereus</name>
    <dbReference type="NCBI Taxonomy" id="1396"/>
    <lineage>
        <taxon>Bacteria</taxon>
        <taxon>Bacillati</taxon>
        <taxon>Bacillota</taxon>
        <taxon>Bacilli</taxon>
        <taxon>Bacillales</taxon>
        <taxon>Bacillaceae</taxon>
        <taxon>Bacillus</taxon>
        <taxon>Bacillus cereus group</taxon>
    </lineage>
</organism>
<evidence type="ECO:0000313" key="3">
    <source>
        <dbReference type="EMBL" id="PHG74877.1"/>
    </source>
</evidence>
<dbReference type="GO" id="GO:0007165">
    <property type="term" value="P:signal transduction"/>
    <property type="evidence" value="ECO:0007669"/>
    <property type="project" value="InterPro"/>
</dbReference>
<dbReference type="Gene3D" id="3.40.50.10140">
    <property type="entry name" value="Toll/interleukin-1 receptor homology (TIR) domain"/>
    <property type="match status" value="1"/>
</dbReference>
<dbReference type="AlphaFoldDB" id="A0A9X7HJV2"/>
<dbReference type="Proteomes" id="UP000225135">
    <property type="component" value="Unassembled WGS sequence"/>
</dbReference>
<dbReference type="SUPFAM" id="SSF52200">
    <property type="entry name" value="Toll/Interleukin receptor TIR domain"/>
    <property type="match status" value="1"/>
</dbReference>
<dbReference type="RefSeq" id="WP_098773391.1">
    <property type="nucleotide sequence ID" value="NZ_NUQH01000006.1"/>
</dbReference>
<dbReference type="PANTHER" id="PTHR12558">
    <property type="entry name" value="CELL DIVISION CYCLE 16,23,27"/>
    <property type="match status" value="1"/>
</dbReference>
<dbReference type="InterPro" id="IPR011990">
    <property type="entry name" value="TPR-like_helical_dom_sf"/>
</dbReference>